<reference evidence="2" key="2">
    <citation type="submission" date="2017-05" db="UniProtKB">
        <authorList>
            <consortium name="EnsemblMetazoa"/>
        </authorList>
    </citation>
    <scope>IDENTIFICATION</scope>
</reference>
<dbReference type="CDD" id="cd00024">
    <property type="entry name" value="CD_CSD"/>
    <property type="match status" value="1"/>
</dbReference>
<reference evidence="3" key="1">
    <citation type="journal article" date="2010" name="Nature">
        <title>The Amphimedon queenslandica genome and the evolution of animal complexity.</title>
        <authorList>
            <person name="Srivastava M."/>
            <person name="Simakov O."/>
            <person name="Chapman J."/>
            <person name="Fahey B."/>
            <person name="Gauthier M.E."/>
            <person name="Mitros T."/>
            <person name="Richards G.S."/>
            <person name="Conaco C."/>
            <person name="Dacre M."/>
            <person name="Hellsten U."/>
            <person name="Larroux C."/>
            <person name="Putnam N.H."/>
            <person name="Stanke M."/>
            <person name="Adamska M."/>
            <person name="Darling A."/>
            <person name="Degnan S.M."/>
            <person name="Oakley T.H."/>
            <person name="Plachetzki D.C."/>
            <person name="Zhai Y."/>
            <person name="Adamski M."/>
            <person name="Calcino A."/>
            <person name="Cummins S.F."/>
            <person name="Goodstein D.M."/>
            <person name="Harris C."/>
            <person name="Jackson D.J."/>
            <person name="Leys S.P."/>
            <person name="Shu S."/>
            <person name="Woodcroft B.J."/>
            <person name="Vervoort M."/>
            <person name="Kosik K.S."/>
            <person name="Manning G."/>
            <person name="Degnan B.M."/>
            <person name="Rokhsar D.S."/>
        </authorList>
    </citation>
    <scope>NUCLEOTIDE SEQUENCE [LARGE SCALE GENOMIC DNA]</scope>
</reference>
<dbReference type="PROSITE" id="PS50013">
    <property type="entry name" value="CHROMO_2"/>
    <property type="match status" value="1"/>
</dbReference>
<dbReference type="SUPFAM" id="SSF54160">
    <property type="entry name" value="Chromo domain-like"/>
    <property type="match status" value="1"/>
</dbReference>
<dbReference type="OrthoDB" id="5376140at2759"/>
<name>A0A1X7SDK2_AMPQE</name>
<protein>
    <recommendedName>
        <fullName evidence="1">Chromo domain-containing protein</fullName>
    </recommendedName>
</protein>
<dbReference type="AlphaFoldDB" id="A0A1X7SDK2"/>
<dbReference type="Proteomes" id="UP000007879">
    <property type="component" value="Unassembled WGS sequence"/>
</dbReference>
<dbReference type="eggNOG" id="ENOG502T13C">
    <property type="taxonomic scope" value="Eukaryota"/>
</dbReference>
<dbReference type="EnsemblMetazoa" id="Aqu2.1.00142_001">
    <property type="protein sequence ID" value="Aqu2.1.00142_001"/>
    <property type="gene ID" value="Aqu2.1.00142"/>
</dbReference>
<dbReference type="SMART" id="SM00298">
    <property type="entry name" value="CHROMO"/>
    <property type="match status" value="1"/>
</dbReference>
<dbReference type="InterPro" id="IPR016197">
    <property type="entry name" value="Chromo-like_dom_sf"/>
</dbReference>
<proteinExistence type="predicted"/>
<evidence type="ECO:0000313" key="2">
    <source>
        <dbReference type="EnsemblMetazoa" id="Aqu2.1.00142_001"/>
    </source>
</evidence>
<dbReference type="InterPro" id="IPR023780">
    <property type="entry name" value="Chromo_domain"/>
</dbReference>
<evidence type="ECO:0000259" key="1">
    <source>
        <dbReference type="PROSITE" id="PS50013"/>
    </source>
</evidence>
<keyword evidence="3" id="KW-1185">Reference proteome</keyword>
<sequence length="197" mass="22975">MIEEEYQSNKISLTSEGVYEVERLIEKRKIKGIDYFLVLWKGYSKEEASWVPYWDITELAIQLFHEPQPVKRAILDAVSTFSVAIQSSLRAGLLAKRAVTLEFPRNVFKYLFQDKGTLVKGKPGKLYERGDFSSEFFNELHFSCYNKDGDGCFVTFPIYMYSHIKFCHQSFDSDGRKLNRSFTETLSLKLIKSYCHQ</sequence>
<gene>
    <name evidence="2" type="primary">109593656</name>
</gene>
<accession>A0A1X7SDK2</accession>
<dbReference type="KEGG" id="aqu:109593656"/>
<evidence type="ECO:0000313" key="3">
    <source>
        <dbReference type="Proteomes" id="UP000007879"/>
    </source>
</evidence>
<dbReference type="Pfam" id="PF00385">
    <property type="entry name" value="Chromo"/>
    <property type="match status" value="1"/>
</dbReference>
<dbReference type="Gene3D" id="2.40.50.40">
    <property type="match status" value="1"/>
</dbReference>
<dbReference type="InParanoid" id="A0A1X7SDK2"/>
<dbReference type="EnsemblMetazoa" id="XM_020008640.1">
    <property type="protein sequence ID" value="XP_019864199.1"/>
    <property type="gene ID" value="LOC109593656"/>
</dbReference>
<dbReference type="InterPro" id="IPR000953">
    <property type="entry name" value="Chromo/chromo_shadow_dom"/>
</dbReference>
<organism evidence="2">
    <name type="scientific">Amphimedon queenslandica</name>
    <name type="common">Sponge</name>
    <dbReference type="NCBI Taxonomy" id="400682"/>
    <lineage>
        <taxon>Eukaryota</taxon>
        <taxon>Metazoa</taxon>
        <taxon>Porifera</taxon>
        <taxon>Demospongiae</taxon>
        <taxon>Heteroscleromorpha</taxon>
        <taxon>Haplosclerida</taxon>
        <taxon>Niphatidae</taxon>
        <taxon>Amphimedon</taxon>
    </lineage>
</organism>
<feature type="domain" description="Chromo" evidence="1">
    <location>
        <begin position="19"/>
        <end position="66"/>
    </location>
</feature>